<evidence type="ECO:0000256" key="2">
    <source>
        <dbReference type="ARBA" id="ARBA00022448"/>
    </source>
</evidence>
<dbReference type="InterPro" id="IPR045033">
    <property type="entry name" value="PILS1/3/4/5/7"/>
</dbReference>
<comment type="caution">
    <text evidence="4">The sequence shown here is derived from an EMBL/GenBank/DDBJ whole genome shotgun (WGS) entry which is preliminary data.</text>
</comment>
<dbReference type="GO" id="GO:0012505">
    <property type="term" value="C:endomembrane system"/>
    <property type="evidence" value="ECO:0007669"/>
    <property type="project" value="UniProtKB-SubCell"/>
</dbReference>
<evidence type="ECO:0000313" key="4">
    <source>
        <dbReference type="EMBL" id="CAG9335865.1"/>
    </source>
</evidence>
<keyword evidence="5" id="KW-1185">Reference proteome</keyword>
<proteinExistence type="predicted"/>
<feature type="transmembrane region" description="Helical" evidence="3">
    <location>
        <begin position="145"/>
        <end position="166"/>
    </location>
</feature>
<organism evidence="4 5">
    <name type="scientific">Blepharisma stoltei</name>
    <dbReference type="NCBI Taxonomy" id="1481888"/>
    <lineage>
        <taxon>Eukaryota</taxon>
        <taxon>Sar</taxon>
        <taxon>Alveolata</taxon>
        <taxon>Ciliophora</taxon>
        <taxon>Postciliodesmatophora</taxon>
        <taxon>Heterotrichea</taxon>
        <taxon>Heterotrichida</taxon>
        <taxon>Blepharismidae</taxon>
        <taxon>Blepharisma</taxon>
    </lineage>
</organism>
<evidence type="ECO:0000313" key="5">
    <source>
        <dbReference type="Proteomes" id="UP001162131"/>
    </source>
</evidence>
<sequence length="202" mass="22731">MCPAFLSLDARHKEKSAEELTGDQEITEEISVKKLIIGGLFSRIPIFYVLGVVAALIPGIKWLFVYDDSPLLAIYDSLFTLGYCGVILSQLIVGSNIYLFKPTDKHISIQFLVISSIMKNVFYTAIWLYLTVLLWNLGVFGGNRVIAYVVFIAQSSPVATLVVLLCQVLKTGIKEITVILIWHYLSAPLFLMLYSYAFFIYI</sequence>
<feature type="transmembrane region" description="Helical" evidence="3">
    <location>
        <begin position="46"/>
        <end position="66"/>
    </location>
</feature>
<dbReference type="PANTHER" id="PTHR31651">
    <property type="match status" value="1"/>
</dbReference>
<dbReference type="Proteomes" id="UP001162131">
    <property type="component" value="Unassembled WGS sequence"/>
</dbReference>
<dbReference type="PANTHER" id="PTHR31651:SF33">
    <property type="entry name" value="PROTEIN PIN-LIKES 1"/>
    <property type="match status" value="1"/>
</dbReference>
<reference evidence="4" key="1">
    <citation type="submission" date="2021-09" db="EMBL/GenBank/DDBJ databases">
        <authorList>
            <consortium name="AG Swart"/>
            <person name="Singh M."/>
            <person name="Singh A."/>
            <person name="Seah K."/>
            <person name="Emmerich C."/>
        </authorList>
    </citation>
    <scope>NUCLEOTIDE SEQUENCE</scope>
    <source>
        <strain evidence="4">ATCC30299</strain>
    </source>
</reference>
<feature type="transmembrane region" description="Helical" evidence="3">
    <location>
        <begin position="178"/>
        <end position="201"/>
    </location>
</feature>
<keyword evidence="3" id="KW-1133">Transmembrane helix</keyword>
<evidence type="ECO:0000256" key="1">
    <source>
        <dbReference type="ARBA" id="ARBA00004308"/>
    </source>
</evidence>
<dbReference type="AlphaFoldDB" id="A0AAU9KEX1"/>
<evidence type="ECO:0000256" key="3">
    <source>
        <dbReference type="SAM" id="Phobius"/>
    </source>
</evidence>
<keyword evidence="2" id="KW-0813">Transport</keyword>
<feature type="transmembrane region" description="Helical" evidence="3">
    <location>
        <begin position="78"/>
        <end position="100"/>
    </location>
</feature>
<accession>A0AAU9KEX1</accession>
<dbReference type="EMBL" id="CAJZBQ010000063">
    <property type="protein sequence ID" value="CAG9335865.1"/>
    <property type="molecule type" value="Genomic_DNA"/>
</dbReference>
<name>A0AAU9KEX1_9CILI</name>
<protein>
    <submittedName>
        <fullName evidence="4">Uncharacterized protein</fullName>
    </submittedName>
</protein>
<keyword evidence="3" id="KW-0812">Transmembrane</keyword>
<comment type="subcellular location">
    <subcellularLocation>
        <location evidence="1">Endomembrane system</location>
    </subcellularLocation>
</comment>
<gene>
    <name evidence="4" type="ORF">BSTOLATCC_MIC65185</name>
</gene>
<keyword evidence="3" id="KW-0472">Membrane</keyword>